<dbReference type="Gene3D" id="1.10.287.130">
    <property type="match status" value="1"/>
</dbReference>
<evidence type="ECO:0000256" key="8">
    <source>
        <dbReference type="ARBA" id="ARBA00022840"/>
    </source>
</evidence>
<name>A0ABM8AQ95_9BACT</name>
<feature type="transmembrane region" description="Helical" evidence="13">
    <location>
        <begin position="49"/>
        <end position="68"/>
    </location>
</feature>
<keyword evidence="6" id="KW-0547">Nucleotide-binding</keyword>
<evidence type="ECO:0000256" key="5">
    <source>
        <dbReference type="ARBA" id="ARBA00022692"/>
    </source>
</evidence>
<evidence type="ECO:0000259" key="14">
    <source>
        <dbReference type="PROSITE" id="PS50109"/>
    </source>
</evidence>
<evidence type="ECO:0000256" key="2">
    <source>
        <dbReference type="ARBA" id="ARBA00012438"/>
    </source>
</evidence>
<evidence type="ECO:0000256" key="12">
    <source>
        <dbReference type="SAM" id="Coils"/>
    </source>
</evidence>
<dbReference type="SUPFAM" id="SSF47384">
    <property type="entry name" value="Homodimeric domain of signal transducing histidine kinase"/>
    <property type="match status" value="1"/>
</dbReference>
<dbReference type="RefSeq" id="WP_264983631.1">
    <property type="nucleotide sequence ID" value="NZ_AP026708.1"/>
</dbReference>
<keyword evidence="12" id="KW-0175">Coiled coil</keyword>
<evidence type="ECO:0000256" key="9">
    <source>
        <dbReference type="ARBA" id="ARBA00022989"/>
    </source>
</evidence>
<evidence type="ECO:0000313" key="16">
    <source>
        <dbReference type="Proteomes" id="UP001061361"/>
    </source>
</evidence>
<protein>
    <recommendedName>
        <fullName evidence="2">histidine kinase</fullName>
        <ecNumber evidence="2">2.7.13.3</ecNumber>
    </recommendedName>
</protein>
<keyword evidence="16" id="KW-1185">Reference proteome</keyword>
<evidence type="ECO:0000313" key="15">
    <source>
        <dbReference type="EMBL" id="BDQ33571.1"/>
    </source>
</evidence>
<dbReference type="InterPro" id="IPR003594">
    <property type="entry name" value="HATPase_dom"/>
</dbReference>
<keyword evidence="4" id="KW-0808">Transferase</keyword>
<dbReference type="InterPro" id="IPR005467">
    <property type="entry name" value="His_kinase_dom"/>
</dbReference>
<evidence type="ECO:0000256" key="1">
    <source>
        <dbReference type="ARBA" id="ARBA00000085"/>
    </source>
</evidence>
<keyword evidence="8" id="KW-0067">ATP-binding</keyword>
<sequence>MGSKFTAFRGKAHLAVSIALVLLCLLFILQNIEQTQISFLFWTISTSRSIMLLVTMLVGVIIGLVAVLGKRARKAAPVTPRQDSNWAEQQNTMANNDAERLELHSKLIKAEQASAVLEASQKESLDRIRSSESKQRLSEEELSTVKTALSDARYAISALTNEMEKLHEELDTKELIDRIIQHDLRGAISASVLLPEAILDDANLDENQKEIVTLIRDSGKKMLEILDSSLTIYRIEQGAYEKKFTSVNLRKVISTVIERIQRVITNSNQDISINCMDAGDQRNDVFLVCGDEFLLFSTFMNLITNAIEASPNGKQISITLSRNDYCTVSIRNHGEVPESIRDTFFNKMVTAGKKFGTGLGTYSAMLMVKAQNGSIELDCSEPGMTTIYVNLPKAEA</sequence>
<gene>
    <name evidence="15" type="ORF">JCM14722_11130</name>
</gene>
<dbReference type="PANTHER" id="PTHR42878">
    <property type="entry name" value="TWO-COMPONENT HISTIDINE KINASE"/>
    <property type="match status" value="1"/>
</dbReference>
<keyword evidence="7" id="KW-0418">Kinase</keyword>
<dbReference type="SUPFAM" id="SSF57997">
    <property type="entry name" value="Tropomyosin"/>
    <property type="match status" value="1"/>
</dbReference>
<keyword evidence="11 13" id="KW-0472">Membrane</keyword>
<evidence type="ECO:0000256" key="7">
    <source>
        <dbReference type="ARBA" id="ARBA00022777"/>
    </source>
</evidence>
<feature type="coiled-coil region" evidence="12">
    <location>
        <begin position="149"/>
        <end position="176"/>
    </location>
</feature>
<dbReference type="CDD" id="cd00075">
    <property type="entry name" value="HATPase"/>
    <property type="match status" value="1"/>
</dbReference>
<dbReference type="InterPro" id="IPR036097">
    <property type="entry name" value="HisK_dim/P_sf"/>
</dbReference>
<comment type="catalytic activity">
    <reaction evidence="1">
        <text>ATP + protein L-histidine = ADP + protein N-phospho-L-histidine.</text>
        <dbReference type="EC" id="2.7.13.3"/>
    </reaction>
</comment>
<evidence type="ECO:0000256" key="11">
    <source>
        <dbReference type="ARBA" id="ARBA00023136"/>
    </source>
</evidence>
<organism evidence="15 16">
    <name type="scientific">Pseudodesulfovibrio portus</name>
    <dbReference type="NCBI Taxonomy" id="231439"/>
    <lineage>
        <taxon>Bacteria</taxon>
        <taxon>Pseudomonadati</taxon>
        <taxon>Thermodesulfobacteriota</taxon>
        <taxon>Desulfovibrionia</taxon>
        <taxon>Desulfovibrionales</taxon>
        <taxon>Desulfovibrionaceae</taxon>
    </lineage>
</organism>
<evidence type="ECO:0000256" key="13">
    <source>
        <dbReference type="SAM" id="Phobius"/>
    </source>
</evidence>
<feature type="transmembrane region" description="Helical" evidence="13">
    <location>
        <begin position="12"/>
        <end position="29"/>
    </location>
</feature>
<keyword evidence="10" id="KW-0902">Two-component regulatory system</keyword>
<evidence type="ECO:0000256" key="6">
    <source>
        <dbReference type="ARBA" id="ARBA00022741"/>
    </source>
</evidence>
<dbReference type="Proteomes" id="UP001061361">
    <property type="component" value="Chromosome"/>
</dbReference>
<dbReference type="InterPro" id="IPR050351">
    <property type="entry name" value="BphY/WalK/GraS-like"/>
</dbReference>
<dbReference type="Pfam" id="PF02518">
    <property type="entry name" value="HATPase_c"/>
    <property type="match status" value="1"/>
</dbReference>
<evidence type="ECO:0000256" key="4">
    <source>
        <dbReference type="ARBA" id="ARBA00022679"/>
    </source>
</evidence>
<evidence type="ECO:0000256" key="10">
    <source>
        <dbReference type="ARBA" id="ARBA00023012"/>
    </source>
</evidence>
<dbReference type="InterPro" id="IPR036890">
    <property type="entry name" value="HATPase_C_sf"/>
</dbReference>
<feature type="domain" description="Histidine kinase" evidence="14">
    <location>
        <begin position="179"/>
        <end position="395"/>
    </location>
</feature>
<dbReference type="SMART" id="SM00387">
    <property type="entry name" value="HATPase_c"/>
    <property type="match status" value="1"/>
</dbReference>
<keyword evidence="5 13" id="KW-0812">Transmembrane</keyword>
<proteinExistence type="predicted"/>
<dbReference type="Gene3D" id="3.30.565.10">
    <property type="entry name" value="Histidine kinase-like ATPase, C-terminal domain"/>
    <property type="match status" value="1"/>
</dbReference>
<accession>A0ABM8AQ95</accession>
<keyword evidence="9 13" id="KW-1133">Transmembrane helix</keyword>
<dbReference type="Pfam" id="PF06305">
    <property type="entry name" value="LapA_dom"/>
    <property type="match status" value="1"/>
</dbReference>
<dbReference type="EMBL" id="AP026708">
    <property type="protein sequence ID" value="BDQ33571.1"/>
    <property type="molecule type" value="Genomic_DNA"/>
</dbReference>
<keyword evidence="3" id="KW-1003">Cell membrane</keyword>
<evidence type="ECO:0000256" key="3">
    <source>
        <dbReference type="ARBA" id="ARBA00022475"/>
    </source>
</evidence>
<dbReference type="InterPro" id="IPR010445">
    <property type="entry name" value="LapA_dom"/>
</dbReference>
<dbReference type="EC" id="2.7.13.3" evidence="2"/>
<dbReference type="SUPFAM" id="SSF55874">
    <property type="entry name" value="ATPase domain of HSP90 chaperone/DNA topoisomerase II/histidine kinase"/>
    <property type="match status" value="1"/>
</dbReference>
<dbReference type="PANTHER" id="PTHR42878:SF7">
    <property type="entry name" value="SENSOR HISTIDINE KINASE GLRK"/>
    <property type="match status" value="1"/>
</dbReference>
<reference evidence="15" key="1">
    <citation type="submission" date="2022-08" db="EMBL/GenBank/DDBJ databases">
        <title>Genome Sequence of the sulphate-reducing bacterium, Pseudodesulfovibrio portus JCM14722.</title>
        <authorList>
            <person name="Kondo R."/>
            <person name="Kataoka T."/>
        </authorList>
    </citation>
    <scope>NUCLEOTIDE SEQUENCE</scope>
    <source>
        <strain evidence="15">JCM 14722</strain>
    </source>
</reference>
<dbReference type="PROSITE" id="PS50109">
    <property type="entry name" value="HIS_KIN"/>
    <property type="match status" value="1"/>
</dbReference>